<gene>
    <name evidence="1" type="ORF">CVT25_003358</name>
</gene>
<protein>
    <submittedName>
        <fullName evidence="1">Uncharacterized protein</fullName>
    </submittedName>
</protein>
<proteinExistence type="predicted"/>
<organism evidence="1 2">
    <name type="scientific">Psilocybe cyanescens</name>
    <dbReference type="NCBI Taxonomy" id="93625"/>
    <lineage>
        <taxon>Eukaryota</taxon>
        <taxon>Fungi</taxon>
        <taxon>Dikarya</taxon>
        <taxon>Basidiomycota</taxon>
        <taxon>Agaricomycotina</taxon>
        <taxon>Agaricomycetes</taxon>
        <taxon>Agaricomycetidae</taxon>
        <taxon>Agaricales</taxon>
        <taxon>Agaricineae</taxon>
        <taxon>Strophariaceae</taxon>
        <taxon>Psilocybe</taxon>
    </lineage>
</organism>
<dbReference type="InParanoid" id="A0A409XQM4"/>
<name>A0A409XQM4_PSICY</name>
<evidence type="ECO:0000313" key="1">
    <source>
        <dbReference type="EMBL" id="PPQ93123.1"/>
    </source>
</evidence>
<dbReference type="AlphaFoldDB" id="A0A409XQM4"/>
<dbReference type="EMBL" id="NHYD01000848">
    <property type="protein sequence ID" value="PPQ93123.1"/>
    <property type="molecule type" value="Genomic_DNA"/>
</dbReference>
<dbReference type="Proteomes" id="UP000283269">
    <property type="component" value="Unassembled WGS sequence"/>
</dbReference>
<reference evidence="1 2" key="1">
    <citation type="journal article" date="2018" name="Evol. Lett.">
        <title>Horizontal gene cluster transfer increased hallucinogenic mushroom diversity.</title>
        <authorList>
            <person name="Reynolds H.T."/>
            <person name="Vijayakumar V."/>
            <person name="Gluck-Thaler E."/>
            <person name="Korotkin H.B."/>
            <person name="Matheny P.B."/>
            <person name="Slot J.C."/>
        </authorList>
    </citation>
    <scope>NUCLEOTIDE SEQUENCE [LARGE SCALE GENOMIC DNA]</scope>
    <source>
        <strain evidence="1 2">2631</strain>
    </source>
</reference>
<sequence length="110" mass="12493">MFAFIPPFPPSKTAEKEDKLDTWFRVAKSAGAREIIGYIKGVRMGQEKPRHNSRARPSVVLTFRLDDRPQRVYTAALLDILVMYGHLIHHHSTHVTSPPSSAYLPDHSMV</sequence>
<comment type="caution">
    <text evidence="1">The sequence shown here is derived from an EMBL/GenBank/DDBJ whole genome shotgun (WGS) entry which is preliminary data.</text>
</comment>
<keyword evidence="2" id="KW-1185">Reference proteome</keyword>
<accession>A0A409XQM4</accession>
<evidence type="ECO:0000313" key="2">
    <source>
        <dbReference type="Proteomes" id="UP000283269"/>
    </source>
</evidence>